<gene>
    <name evidence="1" type="ORF">DEH80_15090</name>
</gene>
<protein>
    <submittedName>
        <fullName evidence="1">Uncharacterized protein</fullName>
    </submittedName>
</protein>
<reference evidence="1 2" key="1">
    <citation type="submission" date="2018-05" db="EMBL/GenBank/DDBJ databases">
        <title>Abyssibacter profundi OUC007T gen. nov., sp. nov, a marine bacterium isolated from seawater of the Mariana Trench.</title>
        <authorList>
            <person name="Zhou S."/>
        </authorList>
    </citation>
    <scope>NUCLEOTIDE SEQUENCE [LARGE SCALE GENOMIC DNA]</scope>
    <source>
        <strain evidence="1 2">OUC007</strain>
    </source>
</reference>
<evidence type="ECO:0000313" key="2">
    <source>
        <dbReference type="Proteomes" id="UP000251800"/>
    </source>
</evidence>
<sequence length="114" mass="11727">MALHATPVLGNGAGADLRIMLQLAPRLFVTKLHTEDTSDHSVTASMCVEQRAGADYALAVLGDTGKQATMLPGPGGGACQRGQAAALRIERHSGLWGAPSDSGHAVITLLVISQ</sequence>
<comment type="caution">
    <text evidence="1">The sequence shown here is derived from an EMBL/GenBank/DDBJ whole genome shotgun (WGS) entry which is preliminary data.</text>
</comment>
<keyword evidence="2" id="KW-1185">Reference proteome</keyword>
<proteinExistence type="predicted"/>
<accession>A0A383XQK9</accession>
<organism evidence="1 2">
    <name type="scientific">Abyssibacter profundi</name>
    <dbReference type="NCBI Taxonomy" id="2182787"/>
    <lineage>
        <taxon>Bacteria</taxon>
        <taxon>Pseudomonadati</taxon>
        <taxon>Pseudomonadota</taxon>
        <taxon>Gammaproteobacteria</taxon>
        <taxon>Chromatiales</taxon>
        <taxon>Oceanococcaceae</taxon>
        <taxon>Abyssibacter</taxon>
    </lineage>
</organism>
<name>A0A383XQK9_9GAMM</name>
<dbReference type="Proteomes" id="UP000251800">
    <property type="component" value="Unassembled WGS sequence"/>
</dbReference>
<dbReference type="EMBL" id="QEQK01000016">
    <property type="protein sequence ID" value="PWN54913.1"/>
    <property type="molecule type" value="Genomic_DNA"/>
</dbReference>
<evidence type="ECO:0000313" key="1">
    <source>
        <dbReference type="EMBL" id="PWN54913.1"/>
    </source>
</evidence>
<dbReference type="AlphaFoldDB" id="A0A383XQK9"/>